<name>A0A510YD85_MARHA</name>
<accession>A0A510YD85</accession>
<gene>
    <name evidence="1" type="ORF">MHA01_32220</name>
</gene>
<evidence type="ECO:0000313" key="2">
    <source>
        <dbReference type="Proteomes" id="UP000321051"/>
    </source>
</evidence>
<reference evidence="1 2" key="1">
    <citation type="submission" date="2019-07" db="EMBL/GenBank/DDBJ databases">
        <title>Whole genome shotgun sequence of Marinococcus halophilus NBRC 102359.</title>
        <authorList>
            <person name="Hosoyama A."/>
            <person name="Uohara A."/>
            <person name="Ohji S."/>
            <person name="Ichikawa N."/>
        </authorList>
    </citation>
    <scope>NUCLEOTIDE SEQUENCE [LARGE SCALE GENOMIC DNA]</scope>
    <source>
        <strain evidence="1 2">NBRC 102359</strain>
    </source>
</reference>
<dbReference type="EMBL" id="BJUN01000044">
    <property type="protein sequence ID" value="GEK60317.1"/>
    <property type="molecule type" value="Genomic_DNA"/>
</dbReference>
<keyword evidence="2" id="KW-1185">Reference proteome</keyword>
<dbReference type="AlphaFoldDB" id="A0A510YD85"/>
<dbReference type="Proteomes" id="UP000321051">
    <property type="component" value="Unassembled WGS sequence"/>
</dbReference>
<protein>
    <submittedName>
        <fullName evidence="1">Uncharacterized protein</fullName>
    </submittedName>
</protein>
<comment type="caution">
    <text evidence="1">The sequence shown here is derived from an EMBL/GenBank/DDBJ whole genome shotgun (WGS) entry which is preliminary data.</text>
</comment>
<sequence>MITSINQERVLQPFQGMKDSYNKAMYKYWTVQRSTEVYAAAYINQAKEEAKQSFMQDKRERAEQAKKELNAIYHELKDWSFEDPYLSRIDKQVITTEDKVLAEMQRDKEMKLLEAEMRATEETEDFRRLLVRYGSDKLFHDLITAEMRSRAQRAGDKGSKFHFLLTELDREPDENADIRKIEVMLTNIANMEAYPKGIEEEGNVESIQRIPLFEKVD</sequence>
<organism evidence="1 2">
    <name type="scientific">Marinococcus halophilus</name>
    <dbReference type="NCBI Taxonomy" id="1371"/>
    <lineage>
        <taxon>Bacteria</taxon>
        <taxon>Bacillati</taxon>
        <taxon>Bacillota</taxon>
        <taxon>Bacilli</taxon>
        <taxon>Bacillales</taxon>
        <taxon>Bacillaceae</taxon>
        <taxon>Marinococcus</taxon>
    </lineage>
</organism>
<evidence type="ECO:0000313" key="1">
    <source>
        <dbReference type="EMBL" id="GEK60317.1"/>
    </source>
</evidence>
<proteinExistence type="predicted"/>
<dbReference type="RefSeq" id="WP_094909158.1">
    <property type="nucleotide sequence ID" value="NZ_BJUN01000044.1"/>
</dbReference>